<evidence type="ECO:0000313" key="10">
    <source>
        <dbReference type="Proteomes" id="UP001164746"/>
    </source>
</evidence>
<keyword evidence="3 8" id="KW-0812">Transmembrane</keyword>
<dbReference type="Gene3D" id="1.20.1530.20">
    <property type="match status" value="1"/>
</dbReference>
<feature type="transmembrane region" description="Helical" evidence="8">
    <location>
        <begin position="250"/>
        <end position="269"/>
    </location>
</feature>
<evidence type="ECO:0000256" key="8">
    <source>
        <dbReference type="SAM" id="Phobius"/>
    </source>
</evidence>
<feature type="non-terminal residue" evidence="9">
    <location>
        <position position="545"/>
    </location>
</feature>
<gene>
    <name evidence="9" type="ORF">MAR_027047</name>
</gene>
<evidence type="ECO:0000256" key="7">
    <source>
        <dbReference type="SAM" id="MobiDB-lite"/>
    </source>
</evidence>
<evidence type="ECO:0000313" key="9">
    <source>
        <dbReference type="EMBL" id="WAR12867.1"/>
    </source>
</evidence>
<proteinExistence type="inferred from homology"/>
<feature type="region of interest" description="Disordered" evidence="7">
    <location>
        <begin position="525"/>
        <end position="545"/>
    </location>
</feature>
<dbReference type="PANTHER" id="PTHR10361">
    <property type="entry name" value="SODIUM-BILE ACID COTRANSPORTER"/>
    <property type="match status" value="1"/>
</dbReference>
<keyword evidence="6 8" id="KW-0472">Membrane</keyword>
<evidence type="ECO:0000256" key="2">
    <source>
        <dbReference type="ARBA" id="ARBA00006528"/>
    </source>
</evidence>
<feature type="transmembrane region" description="Helical" evidence="8">
    <location>
        <begin position="387"/>
        <end position="406"/>
    </location>
</feature>
<comment type="similarity">
    <text evidence="2">Belongs to the bile acid:sodium symporter (BASS) (TC 2.A.28) family.</text>
</comment>
<organism evidence="9 10">
    <name type="scientific">Mya arenaria</name>
    <name type="common">Soft-shell clam</name>
    <dbReference type="NCBI Taxonomy" id="6604"/>
    <lineage>
        <taxon>Eukaryota</taxon>
        <taxon>Metazoa</taxon>
        <taxon>Spiralia</taxon>
        <taxon>Lophotrochozoa</taxon>
        <taxon>Mollusca</taxon>
        <taxon>Bivalvia</taxon>
        <taxon>Autobranchia</taxon>
        <taxon>Heteroconchia</taxon>
        <taxon>Euheterodonta</taxon>
        <taxon>Imparidentia</taxon>
        <taxon>Neoheterodontei</taxon>
        <taxon>Myida</taxon>
        <taxon>Myoidea</taxon>
        <taxon>Myidae</taxon>
        <taxon>Mya</taxon>
    </lineage>
</organism>
<accession>A0ABY7EVB0</accession>
<dbReference type="InterPro" id="IPR038770">
    <property type="entry name" value="Na+/solute_symporter_sf"/>
</dbReference>
<evidence type="ECO:0000256" key="1">
    <source>
        <dbReference type="ARBA" id="ARBA00004141"/>
    </source>
</evidence>
<evidence type="ECO:0000256" key="3">
    <source>
        <dbReference type="ARBA" id="ARBA00022692"/>
    </source>
</evidence>
<dbReference type="InterPro" id="IPR004710">
    <property type="entry name" value="Bilac:Na_transpt"/>
</dbReference>
<sequence length="545" mass="60423">VLKVRQVKDFFTETDPRKIDENGEATVCENVRPVKVNAPEGNTLLAFFMDKSSHLQSKIEVMMDTDFTATFDFVVVCVKPDVTLIIDVTAEGLESIKLTGATQFSISCSNVTGQELFDPLMLQRQKSPDPILQRNVFVAERQIDVKLISGLIGFGKLRFQIYKVSNGSMDEIFDFDHHQNATNMDQENRTLILSEDNTYESLMYDITVVRKVRPVDRIFRVCIYCVQIFVATGFGAKLNLDVVKKNVMKPVAVSIGLASQYIVMPLIAFTVAKSVRIDETVIALGIFVAGCCPGGGASNMYSYLLHGDLDLSITMTALSTVLALGMLPLWLYTLGSVFLTGSDLQIPFEMVAVSLSILITPLLFGIFLRQKFPRVADNLQKALKPVIIIMSLILLVVGIYSNLYIFRMFKPNILLAGLLLPYVGYLCGAIFALICRQPWTRIKTIAIETGMQNTNIAYILLTTSFEAPLGDIAAVAPVASAVMTPLPLFLITIFYLLYQRFCKKQDETKDPVEGNVEDEAAEKLTAHLTEKPVETENGLDKASPV</sequence>
<reference evidence="9" key="1">
    <citation type="submission" date="2022-11" db="EMBL/GenBank/DDBJ databases">
        <title>Centuries of genome instability and evolution in soft-shell clam transmissible cancer (bioRxiv).</title>
        <authorList>
            <person name="Hart S.F.M."/>
            <person name="Yonemitsu M.A."/>
            <person name="Giersch R.M."/>
            <person name="Beal B.F."/>
            <person name="Arriagada G."/>
            <person name="Davis B.W."/>
            <person name="Ostrander E.A."/>
            <person name="Goff S.P."/>
            <person name="Metzger M.J."/>
        </authorList>
    </citation>
    <scope>NUCLEOTIDE SEQUENCE</scope>
    <source>
        <strain evidence="9">MELC-2E11</strain>
        <tissue evidence="9">Siphon/mantle</tissue>
    </source>
</reference>
<evidence type="ECO:0000256" key="5">
    <source>
        <dbReference type="ARBA" id="ARBA00022989"/>
    </source>
</evidence>
<comment type="subcellular location">
    <subcellularLocation>
        <location evidence="1">Membrane</location>
        <topology evidence="1">Multi-pass membrane protein</topology>
    </subcellularLocation>
</comment>
<dbReference type="EMBL" id="CP111019">
    <property type="protein sequence ID" value="WAR12867.1"/>
    <property type="molecule type" value="Genomic_DNA"/>
</dbReference>
<dbReference type="PANTHER" id="PTHR10361:SF28">
    <property type="entry name" value="P3 PROTEIN-RELATED"/>
    <property type="match status" value="1"/>
</dbReference>
<keyword evidence="4" id="KW-0769">Symport</keyword>
<feature type="compositionally biased region" description="Basic and acidic residues" evidence="7">
    <location>
        <begin position="525"/>
        <end position="534"/>
    </location>
</feature>
<keyword evidence="10" id="KW-1185">Reference proteome</keyword>
<dbReference type="InterPro" id="IPR002657">
    <property type="entry name" value="BilAc:Na_symport/Acr3"/>
</dbReference>
<feature type="transmembrane region" description="Helical" evidence="8">
    <location>
        <begin position="281"/>
        <end position="301"/>
    </location>
</feature>
<dbReference type="Proteomes" id="UP001164746">
    <property type="component" value="Chromosome 8"/>
</dbReference>
<feature type="transmembrane region" description="Helical" evidence="8">
    <location>
        <begin position="472"/>
        <end position="498"/>
    </location>
</feature>
<name>A0ABY7EVB0_MYAAR</name>
<keyword evidence="5 8" id="KW-1133">Transmembrane helix</keyword>
<feature type="transmembrane region" description="Helical" evidence="8">
    <location>
        <begin position="413"/>
        <end position="434"/>
    </location>
</feature>
<evidence type="ECO:0000256" key="6">
    <source>
        <dbReference type="ARBA" id="ARBA00023136"/>
    </source>
</evidence>
<keyword evidence="4" id="KW-0813">Transport</keyword>
<protein>
    <submittedName>
        <fullName evidence="9">NTCP2-like protein</fullName>
    </submittedName>
</protein>
<feature type="transmembrane region" description="Helical" evidence="8">
    <location>
        <begin position="218"/>
        <end position="238"/>
    </location>
</feature>
<feature type="transmembrane region" description="Helical" evidence="8">
    <location>
        <begin position="313"/>
        <end position="334"/>
    </location>
</feature>
<evidence type="ECO:0000256" key="4">
    <source>
        <dbReference type="ARBA" id="ARBA00022847"/>
    </source>
</evidence>
<feature type="transmembrane region" description="Helical" evidence="8">
    <location>
        <begin position="346"/>
        <end position="367"/>
    </location>
</feature>
<dbReference type="Pfam" id="PF01758">
    <property type="entry name" value="SBF"/>
    <property type="match status" value="1"/>
</dbReference>